<dbReference type="EMBL" id="CP002545">
    <property type="protein sequence ID" value="ADY51714.1"/>
    <property type="molecule type" value="Genomic_DNA"/>
</dbReference>
<sequence>MHKAYEAVRSKEQGTMTNVPKAFLWKTKKPVNTPLNIKHQTFNIISVPTFLTMNSPIVSS</sequence>
<organism evidence="1 2">
    <name type="scientific">Pseudopedobacter saltans (strain ATCC 51119 / DSM 12145 / JCM 21818 / CCUG 39354 / LMG 10337 / NBRC 100064 / NCIMB 13643)</name>
    <name type="common">Pedobacter saltans</name>
    <dbReference type="NCBI Taxonomy" id="762903"/>
    <lineage>
        <taxon>Bacteria</taxon>
        <taxon>Pseudomonadati</taxon>
        <taxon>Bacteroidota</taxon>
        <taxon>Sphingobacteriia</taxon>
        <taxon>Sphingobacteriales</taxon>
        <taxon>Sphingobacteriaceae</taxon>
        <taxon>Pseudopedobacter</taxon>
    </lineage>
</organism>
<evidence type="ECO:0000313" key="2">
    <source>
        <dbReference type="Proteomes" id="UP000000310"/>
    </source>
</evidence>
<reference evidence="1 2" key="1">
    <citation type="journal article" date="2011" name="Stand. Genomic Sci.">
        <title>Complete genome sequence of the gliding, heparinolytic Pedobacter saltans type strain (113).</title>
        <authorList>
            <person name="Liolios K."/>
            <person name="Sikorski J."/>
            <person name="Lu M."/>
            <person name="Nolan M."/>
            <person name="Lapidus A."/>
            <person name="Lucas S."/>
            <person name="Hammon N."/>
            <person name="Deshpande S."/>
            <person name="Cheng J.F."/>
            <person name="Tapia R."/>
            <person name="Han C."/>
            <person name="Goodwin L."/>
            <person name="Pitluck S."/>
            <person name="Huntemann M."/>
            <person name="Ivanova N."/>
            <person name="Pagani I."/>
            <person name="Mavromatis K."/>
            <person name="Ovchinikova G."/>
            <person name="Pati A."/>
            <person name="Chen A."/>
            <person name="Palaniappan K."/>
            <person name="Land M."/>
            <person name="Hauser L."/>
            <person name="Brambilla E.M."/>
            <person name="Kotsyurbenko O."/>
            <person name="Rohde M."/>
            <person name="Tindall B.J."/>
            <person name="Abt B."/>
            <person name="Goker M."/>
            <person name="Detter J.C."/>
            <person name="Woyke T."/>
            <person name="Bristow J."/>
            <person name="Eisen J.A."/>
            <person name="Markowitz V."/>
            <person name="Hugenholtz P."/>
            <person name="Klenk H.P."/>
            <person name="Kyrpides N.C."/>
        </authorList>
    </citation>
    <scope>NUCLEOTIDE SEQUENCE [LARGE SCALE GENOMIC DNA]</scope>
    <source>
        <strain evidence="2">ATCC 51119 / DSM 12145 / JCM 21818 / LMG 10337 / NBRC 100064 / NCIMB 13643</strain>
    </source>
</reference>
<reference evidence="2" key="2">
    <citation type="submission" date="2011-02" db="EMBL/GenBank/DDBJ databases">
        <title>The complete genome of Pedobacter saltans DSM 12145.</title>
        <authorList>
            <consortium name="US DOE Joint Genome Institute (JGI-PGF)"/>
            <person name="Lucas S."/>
            <person name="Copeland A."/>
            <person name="Lapidus A."/>
            <person name="Bruce D."/>
            <person name="Goodwin L."/>
            <person name="Pitluck S."/>
            <person name="Kyrpides N."/>
            <person name="Mavromatis K."/>
            <person name="Pagani I."/>
            <person name="Ivanova N."/>
            <person name="Ovchinnikova G."/>
            <person name="Lu M."/>
            <person name="Detter J.C."/>
            <person name="Han C."/>
            <person name="Land M."/>
            <person name="Hauser L."/>
            <person name="Markowitz V."/>
            <person name="Cheng J.-F."/>
            <person name="Hugenholtz P."/>
            <person name="Woyke T."/>
            <person name="Wu D."/>
            <person name="Tindall B."/>
            <person name="Pomrenke H.G."/>
            <person name="Brambilla E."/>
            <person name="Klenk H.-P."/>
            <person name="Eisen J.A."/>
        </authorList>
    </citation>
    <scope>NUCLEOTIDE SEQUENCE [LARGE SCALE GENOMIC DNA]</scope>
    <source>
        <strain evidence="2">ATCC 51119 / DSM 12145 / JCM 21818 / LMG 10337 / NBRC 100064 / NCIMB 13643</strain>
    </source>
</reference>
<proteinExistence type="predicted"/>
<keyword evidence="2" id="KW-1185">Reference proteome</keyword>
<dbReference type="Proteomes" id="UP000000310">
    <property type="component" value="Chromosome"/>
</dbReference>
<dbReference type="STRING" id="762903.Pedsa_1145"/>
<evidence type="ECO:0000313" key="1">
    <source>
        <dbReference type="EMBL" id="ADY51714.1"/>
    </source>
</evidence>
<accession>F0SCB7</accession>
<gene>
    <name evidence="1" type="ordered locus">Pedsa_1145</name>
</gene>
<name>F0SCB7_PSESL</name>
<dbReference type="AlphaFoldDB" id="F0SCB7"/>
<dbReference type="HOGENOM" id="CLU_2938271_0_0_10"/>
<dbReference type="KEGG" id="psn:Pedsa_1145"/>
<protein>
    <submittedName>
        <fullName evidence="1">Uncharacterized protein</fullName>
    </submittedName>
</protein>